<keyword evidence="11" id="KW-0325">Glycoprotein</keyword>
<dbReference type="PANTHER" id="PTHR12250">
    <property type="entry name" value="PHOSPHATIDYLINOSITOL GLYCAN, CLASS N"/>
    <property type="match status" value="1"/>
</dbReference>
<accession>B3P4J1</accession>
<protein>
    <recommendedName>
        <fullName evidence="4 12">GPI ethanolamine phosphate transferase 1</fullName>
        <ecNumber evidence="12">2.-.-.-</ecNumber>
    </recommendedName>
</protein>
<keyword evidence="6 12" id="KW-0808">Transferase</keyword>
<sequence length="907" mass="102461">MKLALLQTFLWCFYSVVVNVSFLLYRRLTYRLVGKILILMELWKSKVVLVHLLLLVCLLRIYYQSGPLVPLEPQKTLLEMGLPPPADRLVVFLLEGLRVDTFFSDNCSGAAYMRDIIMHQGLIGISMTSVPTLTRSAEVALFAGFNKIPSILSTDRFDTIFNRTLASDKGVVLSISDLSDLRLRLTKRTCLEKLRNSTRLVMLVNLAEVGGASPLDIGYQKKLHNTQRKIRDAYELIESTFNDSKTAYLYTSAHGLTYFGSHGGGSDEERETPFFLWGAGVKHITTNITSDFVINHGASLQLHKLDQIQFAPLMSSIIGLPPPVNNLAILPQGYMKVSREYARKAIHLNALQLLSQAKAIIRRHEQGVFHKWLPKGKDLDLQQIAYYQQQMDHLIDMGWRSKALETSTLAIKVAQKSLKFYYGYYHIPLVVTTVLALLGWQFYLLLKLSRHSMDSQDMRVGYLTWYTIFLASMGLLLGEMVFLQWAPFLTVICLVVPFGVWCVTLAALPQKGDWIFEPLKHLRWIVAPAAVIIAALYCNCPLGLAYVLCVGFYNRRGWVHPSPKFLAWLALVFLLSGFLWSQKGMQVLMTTNYRVVLQTISMLVVIVRPCVLNENHKWKVWIINGGILVVAAIGIFLKEMGKPVPIYLLAANWAYLIYAFASVPYITRTTPQSRLELIRFNLLTLHVLLSDSYVSLFAQGLIIEYQLGLEVHEECVEADEDVEIKVNGILAPSKHLQLCYRFAVSILLYFYVSLFGTGHWMGSFTYLANSARLFLPDSCSRLMPYLVLIHLLIPSIVILASVQALSSFGRQEIRSIFSSLMLICNTVVLFFVLFVPHNAYWPTAHPSVIQALLAQLTVVLLLACDSMVTLFFRGLNKNRPSVSKQEAEEIQSKRAMASCPTIISSNV</sequence>
<dbReference type="OMA" id="MKVSREY"/>
<dbReference type="KEGG" id="der:6554059"/>
<dbReference type="GO" id="GO:0051377">
    <property type="term" value="F:mannose-ethanolamine phosphotransferase activity"/>
    <property type="evidence" value="ECO:0007669"/>
    <property type="project" value="UniProtKB-UniRule"/>
</dbReference>
<feature type="transmembrane region" description="Helical" evidence="12">
    <location>
        <begin position="460"/>
        <end position="482"/>
    </location>
</feature>
<gene>
    <name evidence="14" type="primary">Dere\GG17213</name>
    <name evidence="14" type="ORF">Dere_GG17213</name>
</gene>
<dbReference type="InterPro" id="IPR037671">
    <property type="entry name" value="PIGN_N"/>
</dbReference>
<keyword evidence="10 12" id="KW-0472">Membrane</keyword>
<dbReference type="SUPFAM" id="SSF53649">
    <property type="entry name" value="Alkaline phosphatase-like"/>
    <property type="match status" value="1"/>
</dbReference>
<dbReference type="OrthoDB" id="2748310at2759"/>
<evidence type="ECO:0000313" key="15">
    <source>
        <dbReference type="Proteomes" id="UP000008711"/>
    </source>
</evidence>
<keyword evidence="8 12" id="KW-0256">Endoplasmic reticulum</keyword>
<dbReference type="HOGENOM" id="CLU_007676_0_0_1"/>
<dbReference type="Proteomes" id="UP000008711">
    <property type="component" value="Unassembled WGS sequence"/>
</dbReference>
<evidence type="ECO:0000256" key="12">
    <source>
        <dbReference type="RuleBase" id="RU367138"/>
    </source>
</evidence>
<reference evidence="14 15" key="1">
    <citation type="journal article" date="2007" name="Nature">
        <title>Evolution of genes and genomes on the Drosophila phylogeny.</title>
        <authorList>
            <consortium name="Drosophila 12 Genomes Consortium"/>
            <person name="Clark A.G."/>
            <person name="Eisen M.B."/>
            <person name="Smith D.R."/>
            <person name="Bergman C.M."/>
            <person name="Oliver B."/>
            <person name="Markow T.A."/>
            <person name="Kaufman T.C."/>
            <person name="Kellis M."/>
            <person name="Gelbart W."/>
            <person name="Iyer V.N."/>
            <person name="Pollard D.A."/>
            <person name="Sackton T.B."/>
            <person name="Larracuente A.M."/>
            <person name="Singh N.D."/>
            <person name="Abad J.P."/>
            <person name="Abt D.N."/>
            <person name="Adryan B."/>
            <person name="Aguade M."/>
            <person name="Akashi H."/>
            <person name="Anderson W.W."/>
            <person name="Aquadro C.F."/>
            <person name="Ardell D.H."/>
            <person name="Arguello R."/>
            <person name="Artieri C.G."/>
            <person name="Barbash D.A."/>
            <person name="Barker D."/>
            <person name="Barsanti P."/>
            <person name="Batterham P."/>
            <person name="Batzoglou S."/>
            <person name="Begun D."/>
            <person name="Bhutkar A."/>
            <person name="Blanco E."/>
            <person name="Bosak S.A."/>
            <person name="Bradley R.K."/>
            <person name="Brand A.D."/>
            <person name="Brent M.R."/>
            <person name="Brooks A.N."/>
            <person name="Brown R.H."/>
            <person name="Butlin R.K."/>
            <person name="Caggese C."/>
            <person name="Calvi B.R."/>
            <person name="Bernardo de Carvalho A."/>
            <person name="Caspi A."/>
            <person name="Castrezana S."/>
            <person name="Celniker S.E."/>
            <person name="Chang J.L."/>
            <person name="Chapple C."/>
            <person name="Chatterji S."/>
            <person name="Chinwalla A."/>
            <person name="Civetta A."/>
            <person name="Clifton S.W."/>
            <person name="Comeron J.M."/>
            <person name="Costello J.C."/>
            <person name="Coyne J.A."/>
            <person name="Daub J."/>
            <person name="David R.G."/>
            <person name="Delcher A.L."/>
            <person name="Delehaunty K."/>
            <person name="Do C.B."/>
            <person name="Ebling H."/>
            <person name="Edwards K."/>
            <person name="Eickbush T."/>
            <person name="Evans J.D."/>
            <person name="Filipski A."/>
            <person name="Findeiss S."/>
            <person name="Freyhult E."/>
            <person name="Fulton L."/>
            <person name="Fulton R."/>
            <person name="Garcia A.C."/>
            <person name="Gardiner A."/>
            <person name="Garfield D.A."/>
            <person name="Garvin B.E."/>
            <person name="Gibson G."/>
            <person name="Gilbert D."/>
            <person name="Gnerre S."/>
            <person name="Godfrey J."/>
            <person name="Good R."/>
            <person name="Gotea V."/>
            <person name="Gravely B."/>
            <person name="Greenberg A.J."/>
            <person name="Griffiths-Jones S."/>
            <person name="Gross S."/>
            <person name="Guigo R."/>
            <person name="Gustafson E.A."/>
            <person name="Haerty W."/>
            <person name="Hahn M.W."/>
            <person name="Halligan D.L."/>
            <person name="Halpern A.L."/>
            <person name="Halter G.M."/>
            <person name="Han M.V."/>
            <person name="Heger A."/>
            <person name="Hillier L."/>
            <person name="Hinrichs A.S."/>
            <person name="Holmes I."/>
            <person name="Hoskins R.A."/>
            <person name="Hubisz M.J."/>
            <person name="Hultmark D."/>
            <person name="Huntley M.A."/>
            <person name="Jaffe D.B."/>
            <person name="Jagadeeshan S."/>
            <person name="Jeck W.R."/>
            <person name="Johnson J."/>
            <person name="Jones C.D."/>
            <person name="Jordan W.C."/>
            <person name="Karpen G.H."/>
            <person name="Kataoka E."/>
            <person name="Keightley P.D."/>
            <person name="Kheradpour P."/>
            <person name="Kirkness E.F."/>
            <person name="Koerich L.B."/>
            <person name="Kristiansen K."/>
            <person name="Kudrna D."/>
            <person name="Kulathinal R.J."/>
            <person name="Kumar S."/>
            <person name="Kwok R."/>
            <person name="Lander E."/>
            <person name="Langley C.H."/>
            <person name="Lapoint R."/>
            <person name="Lazzaro B.P."/>
            <person name="Lee S.J."/>
            <person name="Levesque L."/>
            <person name="Li R."/>
            <person name="Lin C.F."/>
            <person name="Lin M.F."/>
            <person name="Lindblad-Toh K."/>
            <person name="Llopart A."/>
            <person name="Long M."/>
            <person name="Low L."/>
            <person name="Lozovsky E."/>
            <person name="Lu J."/>
            <person name="Luo M."/>
            <person name="Machado C.A."/>
            <person name="Makalowski W."/>
            <person name="Marzo M."/>
            <person name="Matsuda M."/>
            <person name="Matzkin L."/>
            <person name="McAllister B."/>
            <person name="McBride C.S."/>
            <person name="McKernan B."/>
            <person name="McKernan K."/>
            <person name="Mendez-Lago M."/>
            <person name="Minx P."/>
            <person name="Mollenhauer M.U."/>
            <person name="Montooth K."/>
            <person name="Mount S.M."/>
            <person name="Mu X."/>
            <person name="Myers E."/>
            <person name="Negre B."/>
            <person name="Newfeld S."/>
            <person name="Nielsen R."/>
            <person name="Noor M.A."/>
            <person name="O'Grady P."/>
            <person name="Pachter L."/>
            <person name="Papaceit M."/>
            <person name="Parisi M.J."/>
            <person name="Parisi M."/>
            <person name="Parts L."/>
            <person name="Pedersen J.S."/>
            <person name="Pesole G."/>
            <person name="Phillippy A.M."/>
            <person name="Ponting C.P."/>
            <person name="Pop M."/>
            <person name="Porcelli D."/>
            <person name="Powell J.R."/>
            <person name="Prohaska S."/>
            <person name="Pruitt K."/>
            <person name="Puig M."/>
            <person name="Quesneville H."/>
            <person name="Ram K.R."/>
            <person name="Rand D."/>
            <person name="Rasmussen M.D."/>
            <person name="Reed L.K."/>
            <person name="Reenan R."/>
            <person name="Reily A."/>
            <person name="Remington K.A."/>
            <person name="Rieger T.T."/>
            <person name="Ritchie M.G."/>
            <person name="Robin C."/>
            <person name="Rogers Y.H."/>
            <person name="Rohde C."/>
            <person name="Rozas J."/>
            <person name="Rubenfield M.J."/>
            <person name="Ruiz A."/>
            <person name="Russo S."/>
            <person name="Salzberg S.L."/>
            <person name="Sanchez-Gracia A."/>
            <person name="Saranga D.J."/>
            <person name="Sato H."/>
            <person name="Schaeffer S.W."/>
            <person name="Schatz M.C."/>
            <person name="Schlenke T."/>
            <person name="Schwartz R."/>
            <person name="Segarra C."/>
            <person name="Singh R.S."/>
            <person name="Sirot L."/>
            <person name="Sirota M."/>
            <person name="Sisneros N.B."/>
            <person name="Smith C.D."/>
            <person name="Smith T.F."/>
            <person name="Spieth J."/>
            <person name="Stage D.E."/>
            <person name="Stark A."/>
            <person name="Stephan W."/>
            <person name="Strausberg R.L."/>
            <person name="Strempel S."/>
            <person name="Sturgill D."/>
            <person name="Sutton G."/>
            <person name="Sutton G.G."/>
            <person name="Tao W."/>
            <person name="Teichmann S."/>
            <person name="Tobari Y.N."/>
            <person name="Tomimura Y."/>
            <person name="Tsolas J.M."/>
            <person name="Valente V.L."/>
            <person name="Venter E."/>
            <person name="Venter J.C."/>
            <person name="Vicario S."/>
            <person name="Vieira F.G."/>
            <person name="Vilella A.J."/>
            <person name="Villasante A."/>
            <person name="Walenz B."/>
            <person name="Wang J."/>
            <person name="Wasserman M."/>
            <person name="Watts T."/>
            <person name="Wilson D."/>
            <person name="Wilson R.K."/>
            <person name="Wing R.A."/>
            <person name="Wolfner M.F."/>
            <person name="Wong A."/>
            <person name="Wong G.K."/>
            <person name="Wu C.I."/>
            <person name="Wu G."/>
            <person name="Yamamoto D."/>
            <person name="Yang H.P."/>
            <person name="Yang S.P."/>
            <person name="Yorke J.A."/>
            <person name="Yoshida K."/>
            <person name="Zdobnov E."/>
            <person name="Zhang P."/>
            <person name="Zhang Y."/>
            <person name="Zimin A.V."/>
            <person name="Baldwin J."/>
            <person name="Abdouelleil A."/>
            <person name="Abdulkadir J."/>
            <person name="Abebe A."/>
            <person name="Abera B."/>
            <person name="Abreu J."/>
            <person name="Acer S.C."/>
            <person name="Aftuck L."/>
            <person name="Alexander A."/>
            <person name="An P."/>
            <person name="Anderson E."/>
            <person name="Anderson S."/>
            <person name="Arachi H."/>
            <person name="Azer M."/>
            <person name="Bachantsang P."/>
            <person name="Barry A."/>
            <person name="Bayul T."/>
            <person name="Berlin A."/>
            <person name="Bessette D."/>
            <person name="Bloom T."/>
            <person name="Blye J."/>
            <person name="Boguslavskiy L."/>
            <person name="Bonnet C."/>
            <person name="Boukhgalter B."/>
            <person name="Bourzgui I."/>
            <person name="Brown A."/>
            <person name="Cahill P."/>
            <person name="Channer S."/>
            <person name="Cheshatsang Y."/>
            <person name="Chuda L."/>
            <person name="Citroen M."/>
            <person name="Collymore A."/>
            <person name="Cooke P."/>
            <person name="Costello M."/>
            <person name="D'Aco K."/>
            <person name="Daza R."/>
            <person name="De Haan G."/>
            <person name="DeGray S."/>
            <person name="DeMaso C."/>
            <person name="Dhargay N."/>
            <person name="Dooley K."/>
            <person name="Dooley E."/>
            <person name="Doricent M."/>
            <person name="Dorje P."/>
            <person name="Dorjee K."/>
            <person name="Dupes A."/>
            <person name="Elong R."/>
            <person name="Falk J."/>
            <person name="Farina A."/>
            <person name="Faro S."/>
            <person name="Ferguson D."/>
            <person name="Fisher S."/>
            <person name="Foley C.D."/>
            <person name="Franke A."/>
            <person name="Friedrich D."/>
            <person name="Gadbois L."/>
            <person name="Gearin G."/>
            <person name="Gearin C.R."/>
            <person name="Giannoukos G."/>
            <person name="Goode T."/>
            <person name="Graham J."/>
            <person name="Grandbois E."/>
            <person name="Grewal S."/>
            <person name="Gyaltsen K."/>
            <person name="Hafez N."/>
            <person name="Hagos B."/>
            <person name="Hall J."/>
            <person name="Henson C."/>
            <person name="Hollinger A."/>
            <person name="Honan T."/>
            <person name="Huard M.D."/>
            <person name="Hughes L."/>
            <person name="Hurhula B."/>
            <person name="Husby M.E."/>
            <person name="Kamat A."/>
            <person name="Kanga B."/>
            <person name="Kashin S."/>
            <person name="Khazanovich D."/>
            <person name="Kisner P."/>
            <person name="Lance K."/>
            <person name="Lara M."/>
            <person name="Lee W."/>
            <person name="Lennon N."/>
            <person name="Letendre F."/>
            <person name="LeVine R."/>
            <person name="Lipovsky A."/>
            <person name="Liu X."/>
            <person name="Liu J."/>
            <person name="Liu S."/>
            <person name="Lokyitsang T."/>
            <person name="Lokyitsang Y."/>
            <person name="Lubonja R."/>
            <person name="Lui A."/>
            <person name="MacDonald P."/>
            <person name="Magnisalis V."/>
            <person name="Maru K."/>
            <person name="Matthews C."/>
            <person name="McCusker W."/>
            <person name="McDonough S."/>
            <person name="Mehta T."/>
            <person name="Meldrim J."/>
            <person name="Meneus L."/>
            <person name="Mihai O."/>
            <person name="Mihalev A."/>
            <person name="Mihova T."/>
            <person name="Mittelman R."/>
            <person name="Mlenga V."/>
            <person name="Montmayeur A."/>
            <person name="Mulrain L."/>
            <person name="Navidi A."/>
            <person name="Naylor J."/>
            <person name="Negash T."/>
            <person name="Nguyen T."/>
            <person name="Nguyen N."/>
            <person name="Nicol R."/>
            <person name="Norbu C."/>
            <person name="Norbu N."/>
            <person name="Novod N."/>
            <person name="O'Neill B."/>
            <person name="Osman S."/>
            <person name="Markiewicz E."/>
            <person name="Oyono O.L."/>
            <person name="Patti C."/>
            <person name="Phunkhang P."/>
            <person name="Pierre F."/>
            <person name="Priest M."/>
            <person name="Raghuraman S."/>
            <person name="Rege F."/>
            <person name="Reyes R."/>
            <person name="Rise C."/>
            <person name="Rogov P."/>
            <person name="Ross K."/>
            <person name="Ryan E."/>
            <person name="Settipalli S."/>
            <person name="Shea T."/>
            <person name="Sherpa N."/>
            <person name="Shi L."/>
            <person name="Shih D."/>
            <person name="Sparrow T."/>
            <person name="Spaulding J."/>
            <person name="Stalker J."/>
            <person name="Stange-Thomann N."/>
            <person name="Stavropoulos S."/>
            <person name="Stone C."/>
            <person name="Strader C."/>
            <person name="Tesfaye S."/>
            <person name="Thomson T."/>
            <person name="Thoulutsang Y."/>
            <person name="Thoulutsang D."/>
            <person name="Topham K."/>
            <person name="Topping I."/>
            <person name="Tsamla T."/>
            <person name="Vassiliev H."/>
            <person name="Vo A."/>
            <person name="Wangchuk T."/>
            <person name="Wangdi T."/>
            <person name="Weiand M."/>
            <person name="Wilkinson J."/>
            <person name="Wilson A."/>
            <person name="Yadav S."/>
            <person name="Young G."/>
            <person name="Yu Q."/>
            <person name="Zembek L."/>
            <person name="Zhong D."/>
            <person name="Zimmer A."/>
            <person name="Zwirko Z."/>
            <person name="Jaffe D.B."/>
            <person name="Alvarez P."/>
            <person name="Brockman W."/>
            <person name="Butler J."/>
            <person name="Chin C."/>
            <person name="Gnerre S."/>
            <person name="Grabherr M."/>
            <person name="Kleber M."/>
            <person name="Mauceli E."/>
            <person name="MacCallum I."/>
        </authorList>
    </citation>
    <scope>NUCLEOTIDE SEQUENCE [LARGE SCALE GENOMIC DNA]</scope>
    <source>
        <strain evidence="14 15">TSC#14021-0224.01</strain>
    </source>
</reference>
<dbReference type="FunFam" id="3.40.720.10:FF:000105">
    <property type="entry name" value="Phosphatidylinositol glycan anchor biosynthesis, class G"/>
    <property type="match status" value="1"/>
</dbReference>
<feature type="transmembrane region" description="Helical" evidence="12">
    <location>
        <begin position="46"/>
        <end position="63"/>
    </location>
</feature>
<dbReference type="UniPathway" id="UPA00196"/>
<proteinExistence type="inferred from homology"/>
<feature type="transmembrane region" description="Helical" evidence="12">
    <location>
        <begin position="6"/>
        <end position="25"/>
    </location>
</feature>
<evidence type="ECO:0000256" key="4">
    <source>
        <dbReference type="ARBA" id="ARBA00020831"/>
    </source>
</evidence>
<dbReference type="eggNOG" id="KOG2124">
    <property type="taxonomic scope" value="Eukaryota"/>
</dbReference>
<evidence type="ECO:0000256" key="11">
    <source>
        <dbReference type="ARBA" id="ARBA00023180"/>
    </source>
</evidence>
<dbReference type="CDD" id="cd16020">
    <property type="entry name" value="GPI_EPT_1"/>
    <property type="match status" value="1"/>
</dbReference>
<evidence type="ECO:0000256" key="8">
    <source>
        <dbReference type="ARBA" id="ARBA00022824"/>
    </source>
</evidence>
<dbReference type="PhylomeDB" id="B3P4J1"/>
<evidence type="ECO:0000259" key="13">
    <source>
        <dbReference type="Pfam" id="PF04987"/>
    </source>
</evidence>
<comment type="function">
    <text evidence="12">Ethanolamine phosphate transferase involved in glycosylphosphatidylinositol-anchor biosynthesis. Transfers ethanolamine phosphate to the first alpha-1,4-linked mannose of the glycosylphosphatidylinositol precursor of GPI-anchor.</text>
</comment>
<feature type="transmembrane region" description="Helical" evidence="12">
    <location>
        <begin position="593"/>
        <end position="612"/>
    </location>
</feature>
<feature type="transmembrane region" description="Helical" evidence="12">
    <location>
        <begin position="565"/>
        <end position="581"/>
    </location>
</feature>
<evidence type="ECO:0000256" key="6">
    <source>
        <dbReference type="ARBA" id="ARBA00022679"/>
    </source>
</evidence>
<feature type="transmembrane region" description="Helical" evidence="12">
    <location>
        <begin position="738"/>
        <end position="762"/>
    </location>
</feature>
<comment type="subcellular location">
    <subcellularLocation>
        <location evidence="1 12">Endoplasmic reticulum membrane</location>
        <topology evidence="1 12">Multi-pass membrane protein</topology>
    </subcellularLocation>
</comment>
<feature type="transmembrane region" description="Helical" evidence="12">
    <location>
        <begin position="618"/>
        <end position="637"/>
    </location>
</feature>
<keyword evidence="7 12" id="KW-0812">Transmembrane</keyword>
<evidence type="ECO:0000256" key="9">
    <source>
        <dbReference type="ARBA" id="ARBA00022989"/>
    </source>
</evidence>
<feature type="transmembrane region" description="Helical" evidence="12">
    <location>
        <begin position="817"/>
        <end position="836"/>
    </location>
</feature>
<evidence type="ECO:0000256" key="1">
    <source>
        <dbReference type="ARBA" id="ARBA00004477"/>
    </source>
</evidence>
<name>B3P4J1_DROER</name>
<keyword evidence="5 12" id="KW-0337">GPI-anchor biosynthesis</keyword>
<feature type="transmembrane region" description="Helical" evidence="12">
    <location>
        <begin position="488"/>
        <end position="508"/>
    </location>
</feature>
<keyword evidence="15" id="KW-1185">Reference proteome</keyword>
<feature type="transmembrane region" description="Helical" evidence="12">
    <location>
        <begin position="424"/>
        <end position="448"/>
    </location>
</feature>
<dbReference type="InterPro" id="IPR017852">
    <property type="entry name" value="GPI_EtnP_transferase_1_C"/>
</dbReference>
<dbReference type="GO" id="GO:0006506">
    <property type="term" value="P:GPI anchor biosynthetic process"/>
    <property type="evidence" value="ECO:0007669"/>
    <property type="project" value="UniProtKB-UniPathway"/>
</dbReference>
<dbReference type="EMBL" id="CH954181">
    <property type="protein sequence ID" value="EDV49506.1"/>
    <property type="molecule type" value="Genomic_DNA"/>
</dbReference>
<dbReference type="InterPro" id="IPR017850">
    <property type="entry name" value="Alkaline_phosphatase_core_sf"/>
</dbReference>
<comment type="similarity">
    <text evidence="3 12">Belongs to the PIGG/PIGN/PIGO family. PIGN subfamily.</text>
</comment>
<evidence type="ECO:0000313" key="14">
    <source>
        <dbReference type="EMBL" id="EDV49506.1"/>
    </source>
</evidence>
<reference evidence="14 15" key="2">
    <citation type="journal article" date="2008" name="Bioinformatics">
        <title>Assembly reconciliation.</title>
        <authorList>
            <person name="Zimin A.V."/>
            <person name="Smith D.R."/>
            <person name="Sutton G."/>
            <person name="Yorke J.A."/>
        </authorList>
    </citation>
    <scope>NUCLEOTIDE SEQUENCE [LARGE SCALE GENOMIC DNA]</scope>
    <source>
        <strain evidence="14 15">TSC#14021-0224.01</strain>
    </source>
</reference>
<evidence type="ECO:0000256" key="3">
    <source>
        <dbReference type="ARBA" id="ARBA00008400"/>
    </source>
</evidence>
<dbReference type="PANTHER" id="PTHR12250:SF0">
    <property type="entry name" value="GPI ETHANOLAMINE PHOSPHATE TRANSFERASE 1"/>
    <property type="match status" value="1"/>
</dbReference>
<organism evidence="14 15">
    <name type="scientific">Drosophila erecta</name>
    <name type="common">Fruit fly</name>
    <dbReference type="NCBI Taxonomy" id="7220"/>
    <lineage>
        <taxon>Eukaryota</taxon>
        <taxon>Metazoa</taxon>
        <taxon>Ecdysozoa</taxon>
        <taxon>Arthropoda</taxon>
        <taxon>Hexapoda</taxon>
        <taxon>Insecta</taxon>
        <taxon>Pterygota</taxon>
        <taxon>Neoptera</taxon>
        <taxon>Endopterygota</taxon>
        <taxon>Diptera</taxon>
        <taxon>Brachycera</taxon>
        <taxon>Muscomorpha</taxon>
        <taxon>Ephydroidea</taxon>
        <taxon>Drosophilidae</taxon>
        <taxon>Drosophila</taxon>
        <taxon>Sophophora</taxon>
    </lineage>
</organism>
<dbReference type="EC" id="2.-.-.-" evidence="12"/>
<feature type="transmembrane region" description="Helical" evidence="12">
    <location>
        <begin position="848"/>
        <end position="872"/>
    </location>
</feature>
<dbReference type="InterPro" id="IPR007070">
    <property type="entry name" value="GPI_EtnP_transferase_1"/>
</dbReference>
<evidence type="ECO:0000256" key="10">
    <source>
        <dbReference type="ARBA" id="ARBA00023136"/>
    </source>
</evidence>
<feature type="transmembrane region" description="Helical" evidence="12">
    <location>
        <begin position="644"/>
        <end position="666"/>
    </location>
</feature>
<dbReference type="GO" id="GO:0005789">
    <property type="term" value="C:endoplasmic reticulum membrane"/>
    <property type="evidence" value="ECO:0007669"/>
    <property type="project" value="UniProtKB-SubCell"/>
</dbReference>
<feature type="transmembrane region" description="Helical" evidence="12">
    <location>
        <begin position="529"/>
        <end position="553"/>
    </location>
</feature>
<evidence type="ECO:0000256" key="5">
    <source>
        <dbReference type="ARBA" id="ARBA00022502"/>
    </source>
</evidence>
<dbReference type="Gene3D" id="3.40.720.10">
    <property type="entry name" value="Alkaline Phosphatase, subunit A"/>
    <property type="match status" value="1"/>
</dbReference>
<comment type="pathway">
    <text evidence="2 12">Glycolipid biosynthesis; glycosylphosphatidylinositol-anchor biosynthesis.</text>
</comment>
<feature type="domain" description="GPI ethanolamine phosphate transferase 1 C-terminal" evidence="13">
    <location>
        <begin position="417"/>
        <end position="837"/>
    </location>
</feature>
<dbReference type="AlphaFoldDB" id="B3P4J1"/>
<evidence type="ECO:0000256" key="2">
    <source>
        <dbReference type="ARBA" id="ARBA00004687"/>
    </source>
</evidence>
<evidence type="ECO:0000256" key="7">
    <source>
        <dbReference type="ARBA" id="ARBA00022692"/>
    </source>
</evidence>
<keyword evidence="9 12" id="KW-1133">Transmembrane helix</keyword>
<dbReference type="Pfam" id="PF04987">
    <property type="entry name" value="PigN"/>
    <property type="match status" value="1"/>
</dbReference>
<feature type="transmembrane region" description="Helical" evidence="12">
    <location>
        <begin position="782"/>
        <end position="805"/>
    </location>
</feature>